<dbReference type="PANTHER" id="PTHR15352:SF3">
    <property type="entry name" value="INOSITOL 1,4,5-TRIPHOSPHATE RECEPTOR ASSOCIATED 2"/>
    <property type="match status" value="1"/>
</dbReference>
<proteinExistence type="predicted"/>
<keyword evidence="5" id="KW-1133">Transmembrane helix</keyword>
<dbReference type="InterPro" id="IPR028168">
    <property type="entry name" value="KASH5_CC"/>
</dbReference>
<evidence type="ECO:0000256" key="4">
    <source>
        <dbReference type="ARBA" id="ARBA00022692"/>
    </source>
</evidence>
<feature type="non-terminal residue" evidence="12">
    <location>
        <position position="482"/>
    </location>
</feature>
<keyword evidence="3" id="KW-0963">Cytoplasm</keyword>
<dbReference type="AlphaFoldDB" id="A0A7K5DSS8"/>
<keyword evidence="7" id="KW-0472">Membrane</keyword>
<evidence type="ECO:0000259" key="10">
    <source>
        <dbReference type="Pfam" id="PF14658"/>
    </source>
</evidence>
<sequence>SSPYCFGPGQANAQNKPALANADPKDVRPKQTYLTSSPNLYFFTSEKKPESAVVQPPVPKTFPASERGKVAVSKIVDYLRHTTSRGSEDSGLEELWNMLDPEHKDISMDLETYHTVMGEWIEDCKKKWEEGATEEESSASTEDLEFQVPKNISEGTEHFTLFLFRKAPLSCSITKPPPLSAKKTHVRMNVTSGSLEAFGGDVSKGDMETSDLITCVADLQYNNQKLQEENNKLKVTLEAVDETNSKLLADNEHLRQQLKSIQHSVLKAKSLEEELEEARNNLNVSEEKREQVLWQNKQLEKENQSLNIKVTSLQEEIIKNRMDNDGLKKKILELSKNAAQFQIQAHVYESTVVNKEASLIQKEQDIKELKLTIVECSSIIETLRAEKNKLLENIQYMQQELISNGLSFPLLYKFNSNIPEGMNSLHCELELAQSSEIVRTEWTSLDETLDREVLLLLQGPEYAGEKFKTIMQNLVSGKAYMG</sequence>
<feature type="domain" description="KASH5-like coiled-coil" evidence="11">
    <location>
        <begin position="208"/>
        <end position="395"/>
    </location>
</feature>
<comment type="caution">
    <text evidence="12">The sequence shown here is derived from an EMBL/GenBank/DDBJ whole genome shotgun (WGS) entry which is preliminary data.</text>
</comment>
<name>A0A7K5DSS8_POLCE</name>
<keyword evidence="13" id="KW-1185">Reference proteome</keyword>
<protein>
    <submittedName>
        <fullName evidence="12">LRMP protein</fullName>
    </submittedName>
</protein>
<evidence type="ECO:0000313" key="12">
    <source>
        <dbReference type="EMBL" id="NWS23497.1"/>
    </source>
</evidence>
<dbReference type="InterPro" id="IPR039508">
    <property type="entry name" value="KASH5_EF-hand-like_dom"/>
</dbReference>
<evidence type="ECO:0000256" key="9">
    <source>
        <dbReference type="SAM" id="MobiDB-lite"/>
    </source>
</evidence>
<organism evidence="12 13">
    <name type="scientific">Polioptila caerulea</name>
    <name type="common">Blue-grey gnatcatcher</name>
    <dbReference type="NCBI Taxonomy" id="66707"/>
    <lineage>
        <taxon>Eukaryota</taxon>
        <taxon>Metazoa</taxon>
        <taxon>Chordata</taxon>
        <taxon>Craniata</taxon>
        <taxon>Vertebrata</taxon>
        <taxon>Euteleostomi</taxon>
        <taxon>Archelosauria</taxon>
        <taxon>Archosauria</taxon>
        <taxon>Dinosauria</taxon>
        <taxon>Saurischia</taxon>
        <taxon>Theropoda</taxon>
        <taxon>Coelurosauria</taxon>
        <taxon>Aves</taxon>
        <taxon>Neognathae</taxon>
        <taxon>Neoaves</taxon>
        <taxon>Telluraves</taxon>
        <taxon>Australaves</taxon>
        <taxon>Passeriformes</taxon>
        <taxon>Certhiidae</taxon>
        <taxon>Polioptilinae</taxon>
        <taxon>Polioptila</taxon>
    </lineage>
</organism>
<keyword evidence="4" id="KW-0812">Transmembrane</keyword>
<dbReference type="Pfam" id="PF14662">
    <property type="entry name" value="KASH_CCD"/>
    <property type="match status" value="1"/>
</dbReference>
<evidence type="ECO:0000256" key="3">
    <source>
        <dbReference type="ARBA" id="ARBA00022490"/>
    </source>
</evidence>
<evidence type="ECO:0000256" key="6">
    <source>
        <dbReference type="ARBA" id="ARBA00023054"/>
    </source>
</evidence>
<feature type="region of interest" description="Disordered" evidence="9">
    <location>
        <begin position="1"/>
        <end position="31"/>
    </location>
</feature>
<feature type="domain" description="Protein KASH5 EF-hand-like" evidence="10">
    <location>
        <begin position="66"/>
        <end position="121"/>
    </location>
</feature>
<evidence type="ECO:0000256" key="8">
    <source>
        <dbReference type="SAM" id="Coils"/>
    </source>
</evidence>
<reference evidence="12 13" key="1">
    <citation type="submission" date="2019-09" db="EMBL/GenBank/DDBJ databases">
        <title>Bird 10,000 Genomes (B10K) Project - Family phase.</title>
        <authorList>
            <person name="Zhang G."/>
        </authorList>
    </citation>
    <scope>NUCLEOTIDE SEQUENCE [LARGE SCALE GENOMIC DNA]</scope>
    <source>
        <strain evidence="12">B10K-DU-001-66</strain>
        <tissue evidence="12">Muscle</tissue>
    </source>
</reference>
<gene>
    <name evidence="12" type="primary">Lrmp_1</name>
    <name evidence="12" type="ORF">POLCAE_R15358</name>
</gene>
<dbReference type="InterPro" id="IPR008677">
    <property type="entry name" value="MRVI1"/>
</dbReference>
<dbReference type="Proteomes" id="UP000573697">
    <property type="component" value="Unassembled WGS sequence"/>
</dbReference>
<keyword evidence="6 8" id="KW-0175">Coiled coil</keyword>
<evidence type="ECO:0000256" key="2">
    <source>
        <dbReference type="ARBA" id="ARBA00004496"/>
    </source>
</evidence>
<accession>A0A7K5DSS8</accession>
<dbReference type="PANTHER" id="PTHR15352">
    <property type="entry name" value="LYMPHOID-RESTRICTED MEMBRANE PROTEIN, JAW1"/>
    <property type="match status" value="1"/>
</dbReference>
<evidence type="ECO:0000256" key="5">
    <source>
        <dbReference type="ARBA" id="ARBA00022989"/>
    </source>
</evidence>
<dbReference type="EMBL" id="VYXF01000179">
    <property type="protein sequence ID" value="NWS23497.1"/>
    <property type="molecule type" value="Genomic_DNA"/>
</dbReference>
<comment type="subcellular location">
    <subcellularLocation>
        <location evidence="2">Cytoplasm</location>
    </subcellularLocation>
    <subcellularLocation>
        <location evidence="1">Membrane</location>
        <topology evidence="1">Single-pass membrane protein</topology>
    </subcellularLocation>
</comment>
<evidence type="ECO:0000259" key="11">
    <source>
        <dbReference type="Pfam" id="PF14662"/>
    </source>
</evidence>
<dbReference type="GO" id="GO:0005789">
    <property type="term" value="C:endoplasmic reticulum membrane"/>
    <property type="evidence" value="ECO:0007669"/>
    <property type="project" value="TreeGrafter"/>
</dbReference>
<evidence type="ECO:0000256" key="1">
    <source>
        <dbReference type="ARBA" id="ARBA00004167"/>
    </source>
</evidence>
<feature type="coiled-coil region" evidence="8">
    <location>
        <begin position="216"/>
        <end position="344"/>
    </location>
</feature>
<evidence type="ECO:0000256" key="7">
    <source>
        <dbReference type="ARBA" id="ARBA00023136"/>
    </source>
</evidence>
<feature type="non-terminal residue" evidence="12">
    <location>
        <position position="1"/>
    </location>
</feature>
<evidence type="ECO:0000313" key="13">
    <source>
        <dbReference type="Proteomes" id="UP000573697"/>
    </source>
</evidence>
<dbReference type="Pfam" id="PF14658">
    <property type="entry name" value="EF-hand_9"/>
    <property type="match status" value="1"/>
</dbReference>